<evidence type="ECO:0000256" key="8">
    <source>
        <dbReference type="ARBA" id="ARBA00023136"/>
    </source>
</evidence>
<dbReference type="Proteomes" id="UP000255417">
    <property type="component" value="Unassembled WGS sequence"/>
</dbReference>
<comment type="domain">
    <text evidence="11">The extracellular loops are most variable in sequence, and in some bacteria confer sensitivity to phage and/or colicins.</text>
</comment>
<feature type="disulfide bond" evidence="11">
    <location>
        <begin position="328"/>
        <end position="340"/>
    </location>
</feature>
<dbReference type="GO" id="GO:0046930">
    <property type="term" value="C:pore complex"/>
    <property type="evidence" value="ECO:0007669"/>
    <property type="project" value="UniProtKB-KW"/>
</dbReference>
<dbReference type="EMBL" id="UGTA01000001">
    <property type="protein sequence ID" value="SUB59899.1"/>
    <property type="molecule type" value="Genomic_DNA"/>
</dbReference>
<dbReference type="InterPro" id="IPR036737">
    <property type="entry name" value="OmpA-like_sf"/>
</dbReference>
<dbReference type="AlphaFoldDB" id="A0A379CCS3"/>
<dbReference type="InterPro" id="IPR006665">
    <property type="entry name" value="OmpA-like"/>
</dbReference>
<dbReference type="InterPro" id="IPR011250">
    <property type="entry name" value="OMP/PagP_B-barrel"/>
</dbReference>
<dbReference type="InterPro" id="IPR006664">
    <property type="entry name" value="OMP_bac"/>
</dbReference>
<dbReference type="InterPro" id="IPR000498">
    <property type="entry name" value="OmpA-like_TM_dom"/>
</dbReference>
<evidence type="ECO:0000256" key="10">
    <source>
        <dbReference type="ARBA" id="ARBA00023237"/>
    </source>
</evidence>
<proteinExistence type="inferred from homology"/>
<dbReference type="SMR" id="A0A379CCS3"/>
<dbReference type="Gene3D" id="2.40.160.20">
    <property type="match status" value="1"/>
</dbReference>
<keyword evidence="6 11" id="KW-0406">Ion transport</keyword>
<feature type="domain" description="OmpA-like" evidence="12">
    <location>
        <begin position="228"/>
        <end position="355"/>
    </location>
</feature>
<dbReference type="SUPFAM" id="SSF56925">
    <property type="entry name" value="OMPA-like"/>
    <property type="match status" value="1"/>
</dbReference>
<dbReference type="InterPro" id="IPR002368">
    <property type="entry name" value="OmpA"/>
</dbReference>
<evidence type="ECO:0000256" key="2">
    <source>
        <dbReference type="ARBA" id="ARBA00005710"/>
    </source>
</evidence>
<feature type="chain" id="PRO_5026401557" description="Outer membrane protein A" evidence="11">
    <location>
        <begin position="22"/>
        <end position="359"/>
    </location>
</feature>
<accession>A0A379CCS3</accession>
<dbReference type="OrthoDB" id="1149075at2"/>
<reference evidence="13 14" key="1">
    <citation type="submission" date="2018-06" db="EMBL/GenBank/DDBJ databases">
        <authorList>
            <consortium name="Pathogen Informatics"/>
            <person name="Doyle S."/>
        </authorList>
    </citation>
    <scope>NUCLEOTIDE SEQUENCE [LARGE SCALE GENOMIC DNA]</scope>
    <source>
        <strain evidence="13 14">NCTC12872</strain>
    </source>
</reference>
<evidence type="ECO:0000313" key="14">
    <source>
        <dbReference type="Proteomes" id="UP000255417"/>
    </source>
</evidence>
<dbReference type="RefSeq" id="WP_115316345.1">
    <property type="nucleotide sequence ID" value="NZ_LWIF01000001.1"/>
</dbReference>
<evidence type="ECO:0000256" key="11">
    <source>
        <dbReference type="HAMAP-Rule" id="MF_00842"/>
    </source>
</evidence>
<comment type="subcellular location">
    <subcellularLocation>
        <location evidence="1 11">Cell outer membrane</location>
        <topology evidence="1 11">Multi-pass membrane protein</topology>
    </subcellularLocation>
</comment>
<name>A0A379CCS3_9PAST</name>
<dbReference type="PANTHER" id="PTHR30329:SF21">
    <property type="entry name" value="LIPOPROTEIN YIAD-RELATED"/>
    <property type="match status" value="1"/>
</dbReference>
<organism evidence="13 14">
    <name type="scientific">Phocoenobacter uteri</name>
    <dbReference type="NCBI Taxonomy" id="146806"/>
    <lineage>
        <taxon>Bacteria</taxon>
        <taxon>Pseudomonadati</taxon>
        <taxon>Pseudomonadota</taxon>
        <taxon>Gammaproteobacteria</taxon>
        <taxon>Pasteurellales</taxon>
        <taxon>Pasteurellaceae</taxon>
        <taxon>Phocoenobacter</taxon>
    </lineage>
</organism>
<protein>
    <recommendedName>
        <fullName evidence="11">Outer membrane protein A</fullName>
    </recommendedName>
    <alternativeName>
        <fullName evidence="11">Outer membrane porin A</fullName>
    </alternativeName>
</protein>
<comment type="similarity">
    <text evidence="2 11">Belongs to the outer membrane OOP (TC 1.B.6) superfamily. OmpA family.</text>
</comment>
<feature type="site" description="Part of salt bridge gating mechanism" evidence="11">
    <location>
        <position position="183"/>
    </location>
</feature>
<keyword evidence="14" id="KW-1185">Reference proteome</keyword>
<dbReference type="HAMAP" id="MF_00842">
    <property type="entry name" value="OmpA"/>
    <property type="match status" value="1"/>
</dbReference>
<dbReference type="GO" id="GO:0015288">
    <property type="term" value="F:porin activity"/>
    <property type="evidence" value="ECO:0007669"/>
    <property type="project" value="UniProtKB-UniRule"/>
</dbReference>
<dbReference type="InterPro" id="IPR050330">
    <property type="entry name" value="Bact_OuterMem_StrucFunc"/>
</dbReference>
<dbReference type="PRINTS" id="PR01021">
    <property type="entry name" value="OMPADOMAIN"/>
</dbReference>
<dbReference type="Gene3D" id="3.30.1330.60">
    <property type="entry name" value="OmpA-like domain"/>
    <property type="match status" value="1"/>
</dbReference>
<keyword evidence="4 11" id="KW-1134">Transmembrane beta strand</keyword>
<evidence type="ECO:0000256" key="3">
    <source>
        <dbReference type="ARBA" id="ARBA00022448"/>
    </source>
</evidence>
<evidence type="ECO:0000256" key="6">
    <source>
        <dbReference type="ARBA" id="ARBA00023065"/>
    </source>
</evidence>
<dbReference type="Pfam" id="PF00691">
    <property type="entry name" value="OmpA"/>
    <property type="match status" value="1"/>
</dbReference>
<keyword evidence="8 11" id="KW-0472">Membrane</keyword>
<evidence type="ECO:0000256" key="5">
    <source>
        <dbReference type="ARBA" id="ARBA00022692"/>
    </source>
</evidence>
<keyword evidence="9 11" id="KW-1015">Disulfide bond</keyword>
<comment type="subunit">
    <text evidence="11">Monomer and homodimer.</text>
</comment>
<gene>
    <name evidence="13" type="primary">ompA_7</name>
    <name evidence="11" type="synonym">ompA</name>
    <name evidence="13" type="ORF">NCTC12872_01958</name>
</gene>
<evidence type="ECO:0000256" key="7">
    <source>
        <dbReference type="ARBA" id="ARBA00023114"/>
    </source>
</evidence>
<feature type="signal peptide" evidence="11">
    <location>
        <begin position="1"/>
        <end position="21"/>
    </location>
</feature>
<keyword evidence="7 11" id="KW-0626">Porin</keyword>
<comment type="function">
    <text evidence="11">With TolR probably plays a role in maintaining the position of the peptidoglycan cell wall in the periplasm. Acts as a porin with low permeability that allows slow penetration of small solutes; an internal gate slows down solute passage.</text>
</comment>
<evidence type="ECO:0000256" key="4">
    <source>
        <dbReference type="ARBA" id="ARBA00022452"/>
    </source>
</evidence>
<dbReference type="NCBIfam" id="NF008071">
    <property type="entry name" value="PRK10808.1"/>
    <property type="match status" value="1"/>
</dbReference>
<dbReference type="PANTHER" id="PTHR30329">
    <property type="entry name" value="STATOR ELEMENT OF FLAGELLAR MOTOR COMPLEX"/>
    <property type="match status" value="1"/>
</dbReference>
<feature type="site" description="Part of salt bridge gating mechanism" evidence="11">
    <location>
        <position position="81"/>
    </location>
</feature>
<keyword evidence="3 11" id="KW-0813">Transport</keyword>
<dbReference type="GO" id="GO:0034220">
    <property type="term" value="P:monoatomic ion transmembrane transport"/>
    <property type="evidence" value="ECO:0007669"/>
    <property type="project" value="UniProtKB-UniRule"/>
</dbReference>
<evidence type="ECO:0000313" key="13">
    <source>
        <dbReference type="EMBL" id="SUB59899.1"/>
    </source>
</evidence>
<dbReference type="Pfam" id="PF01389">
    <property type="entry name" value="OmpA_membrane"/>
    <property type="match status" value="1"/>
</dbReference>
<evidence type="ECO:0000256" key="1">
    <source>
        <dbReference type="ARBA" id="ARBA00004571"/>
    </source>
</evidence>
<sequence length="359" mass="38752" precursor="true">MKKSVIALAVSSLALAGVAQAASQENTFYVGANAGWASFHDGIKDITDPAEKTGVYKNSVTYGVFGGYQILNNGTTGLAAELAYDDFGTLKLRDSQNKKDGETTAKMTNHGTTLSVKGSVKVVEGLDLYGRVGAALVRSDYKNDKSNTQRNTWEREQHSLHVSPVFAAGVEYNLPSLPQLAARLEYKWVNNVGRYEDANGKREDFRPDIGSVNLGVSYRFGQETAPQIITKNFTFSSDVLFAFAKADLKPAAAQALDSAKTEIDALGNVTSVQVNGYTDRIGSEKSNVRLSQRRAETVANYLLSKGMNRDVLSAAGYGEANPVTGKTCDKVKGRKAVIACLAPDRRVEIQVQGTKQVSM</sequence>
<dbReference type="GO" id="GO:0009279">
    <property type="term" value="C:cell outer membrane"/>
    <property type="evidence" value="ECO:0007669"/>
    <property type="project" value="UniProtKB-SubCell"/>
</dbReference>
<evidence type="ECO:0000259" key="12">
    <source>
        <dbReference type="PROSITE" id="PS51123"/>
    </source>
</evidence>
<dbReference type="PRINTS" id="PR01022">
    <property type="entry name" value="OUTRMMBRANEA"/>
</dbReference>
<dbReference type="PROSITE" id="PS51123">
    <property type="entry name" value="OMPA_2"/>
    <property type="match status" value="1"/>
</dbReference>
<evidence type="ECO:0000256" key="9">
    <source>
        <dbReference type="ARBA" id="ARBA00023157"/>
    </source>
</evidence>
<dbReference type="CDD" id="cd07185">
    <property type="entry name" value="OmpA_C-like"/>
    <property type="match status" value="1"/>
</dbReference>
<keyword evidence="10 11" id="KW-0998">Cell outer membrane</keyword>
<keyword evidence="11" id="KW-0732">Signal</keyword>
<keyword evidence="5 11" id="KW-0812">Transmembrane</keyword>
<dbReference type="SUPFAM" id="SSF103088">
    <property type="entry name" value="OmpA-like"/>
    <property type="match status" value="1"/>
</dbReference>